<evidence type="ECO:0000313" key="2">
    <source>
        <dbReference type="EMBL" id="EFX76321.1"/>
    </source>
</evidence>
<protein>
    <submittedName>
        <fullName evidence="2">Uncharacterized protein</fullName>
    </submittedName>
</protein>
<organism evidence="2 3">
    <name type="scientific">Daphnia pulex</name>
    <name type="common">Water flea</name>
    <dbReference type="NCBI Taxonomy" id="6669"/>
    <lineage>
        <taxon>Eukaryota</taxon>
        <taxon>Metazoa</taxon>
        <taxon>Ecdysozoa</taxon>
        <taxon>Arthropoda</taxon>
        <taxon>Crustacea</taxon>
        <taxon>Branchiopoda</taxon>
        <taxon>Diplostraca</taxon>
        <taxon>Cladocera</taxon>
        <taxon>Anomopoda</taxon>
        <taxon>Daphniidae</taxon>
        <taxon>Daphnia</taxon>
    </lineage>
</organism>
<name>E9GW65_DAPPU</name>
<dbReference type="EMBL" id="GL732569">
    <property type="protein sequence ID" value="EFX76321.1"/>
    <property type="molecule type" value="Genomic_DNA"/>
</dbReference>
<accession>E9GW65</accession>
<proteinExistence type="predicted"/>
<keyword evidence="3" id="KW-1185">Reference proteome</keyword>
<feature type="region of interest" description="Disordered" evidence="1">
    <location>
        <begin position="37"/>
        <end position="58"/>
    </location>
</feature>
<sequence length="444" mass="50130">MHQFQHINLPMETAKQTLTGIKNKEVDAVQVIENISSSSTGKSSSATGTGTQRKSTDSIPLAVIDLSTSSCDESNNEDENQVICMENTISSQIATFKNEADDSCPSESHQLTEQCSKTGLCRSLLLSKSSGSGEKPTELMDNPEHLTIRNVPQPDVSNHTTDFSTLELDDLRVKEEELKNMLIPYKLDLVEISSVQKRITELETKHSAEKDMLFDKEGVVKSFELKIFQSQCVVEAFAEERDSLRIHIKEAGAAVELARSSCDSTEMGVNEIKRKLEESKDEVVKDYLLTILAKKEERAKDAEAKAKYTVSQLEEAGKDLKKTEGDLKSKEAVHHEMLLQGEKLKSELMALRDTCNSTYEEVTRAHSQLKSLLQANNLENFCKYFELKEQLLEIQSKIECSEHERKLEKERKEFQQSLEMKLVLKKKELDAERESRSQMLSLSP</sequence>
<evidence type="ECO:0000256" key="1">
    <source>
        <dbReference type="SAM" id="MobiDB-lite"/>
    </source>
</evidence>
<reference evidence="2 3" key="1">
    <citation type="journal article" date="2011" name="Science">
        <title>The ecoresponsive genome of Daphnia pulex.</title>
        <authorList>
            <person name="Colbourne J.K."/>
            <person name="Pfrender M.E."/>
            <person name="Gilbert D."/>
            <person name="Thomas W.K."/>
            <person name="Tucker A."/>
            <person name="Oakley T.H."/>
            <person name="Tokishita S."/>
            <person name="Aerts A."/>
            <person name="Arnold G.J."/>
            <person name="Basu M.K."/>
            <person name="Bauer D.J."/>
            <person name="Caceres C.E."/>
            <person name="Carmel L."/>
            <person name="Casola C."/>
            <person name="Choi J.H."/>
            <person name="Detter J.C."/>
            <person name="Dong Q."/>
            <person name="Dusheyko S."/>
            <person name="Eads B.D."/>
            <person name="Frohlich T."/>
            <person name="Geiler-Samerotte K.A."/>
            <person name="Gerlach D."/>
            <person name="Hatcher P."/>
            <person name="Jogdeo S."/>
            <person name="Krijgsveld J."/>
            <person name="Kriventseva E.V."/>
            <person name="Kultz D."/>
            <person name="Laforsch C."/>
            <person name="Lindquist E."/>
            <person name="Lopez J."/>
            <person name="Manak J.R."/>
            <person name="Muller J."/>
            <person name="Pangilinan J."/>
            <person name="Patwardhan R.P."/>
            <person name="Pitluck S."/>
            <person name="Pritham E.J."/>
            <person name="Rechtsteiner A."/>
            <person name="Rho M."/>
            <person name="Rogozin I.B."/>
            <person name="Sakarya O."/>
            <person name="Salamov A."/>
            <person name="Schaack S."/>
            <person name="Shapiro H."/>
            <person name="Shiga Y."/>
            <person name="Skalitzky C."/>
            <person name="Smith Z."/>
            <person name="Souvorov A."/>
            <person name="Sung W."/>
            <person name="Tang Z."/>
            <person name="Tsuchiya D."/>
            <person name="Tu H."/>
            <person name="Vos H."/>
            <person name="Wang M."/>
            <person name="Wolf Y.I."/>
            <person name="Yamagata H."/>
            <person name="Yamada T."/>
            <person name="Ye Y."/>
            <person name="Shaw J.R."/>
            <person name="Andrews J."/>
            <person name="Crease T.J."/>
            <person name="Tang H."/>
            <person name="Lucas S.M."/>
            <person name="Robertson H.M."/>
            <person name="Bork P."/>
            <person name="Koonin E.V."/>
            <person name="Zdobnov E.M."/>
            <person name="Grigoriev I.V."/>
            <person name="Lynch M."/>
            <person name="Boore J.L."/>
        </authorList>
    </citation>
    <scope>NUCLEOTIDE SEQUENCE [LARGE SCALE GENOMIC DNA]</scope>
</reference>
<dbReference type="InParanoid" id="E9GW65"/>
<dbReference type="KEGG" id="dpx:DAPPUDRAFT_249223"/>
<dbReference type="HOGENOM" id="CLU_617152_0_0_1"/>
<evidence type="ECO:0000313" key="3">
    <source>
        <dbReference type="Proteomes" id="UP000000305"/>
    </source>
</evidence>
<dbReference type="AlphaFoldDB" id="E9GW65"/>
<gene>
    <name evidence="2" type="ORF">DAPPUDRAFT_249223</name>
</gene>
<dbReference type="OrthoDB" id="10383610at2759"/>
<dbReference type="Proteomes" id="UP000000305">
    <property type="component" value="Unassembled WGS sequence"/>
</dbReference>
<feature type="compositionally biased region" description="Low complexity" evidence="1">
    <location>
        <begin position="37"/>
        <end position="51"/>
    </location>
</feature>